<evidence type="ECO:0000313" key="4">
    <source>
        <dbReference type="Proteomes" id="UP000006039"/>
    </source>
</evidence>
<evidence type="ECO:0000313" key="2">
    <source>
        <dbReference type="EMBL" id="EJT68233.1"/>
    </source>
</evidence>
<protein>
    <recommendedName>
        <fullName evidence="5">JmjC domain-containing protein</fullName>
    </recommendedName>
</protein>
<proteinExistence type="predicted"/>
<reference evidence="4" key="1">
    <citation type="submission" date="2010-07" db="EMBL/GenBank/DDBJ databases">
        <title>The genome sequence of Gaeumannomyces graminis var. tritici strain R3-111a-1.</title>
        <authorList>
            <consortium name="The Broad Institute Genome Sequencing Platform"/>
            <person name="Ma L.-J."/>
            <person name="Dead R."/>
            <person name="Young S."/>
            <person name="Zeng Q."/>
            <person name="Koehrsen M."/>
            <person name="Alvarado L."/>
            <person name="Berlin A."/>
            <person name="Chapman S.B."/>
            <person name="Chen Z."/>
            <person name="Freedman E."/>
            <person name="Gellesch M."/>
            <person name="Goldberg J."/>
            <person name="Griggs A."/>
            <person name="Gujja S."/>
            <person name="Heilman E.R."/>
            <person name="Heiman D."/>
            <person name="Hepburn T."/>
            <person name="Howarth C."/>
            <person name="Jen D."/>
            <person name="Larson L."/>
            <person name="Mehta T."/>
            <person name="Neiman D."/>
            <person name="Pearson M."/>
            <person name="Roberts A."/>
            <person name="Saif S."/>
            <person name="Shea T."/>
            <person name="Shenoy N."/>
            <person name="Sisk P."/>
            <person name="Stolte C."/>
            <person name="Sykes S."/>
            <person name="Walk T."/>
            <person name="White J."/>
            <person name="Yandava C."/>
            <person name="Haas B."/>
            <person name="Nusbaum C."/>
            <person name="Birren B."/>
        </authorList>
    </citation>
    <scope>NUCLEOTIDE SEQUENCE [LARGE SCALE GENOMIC DNA]</scope>
    <source>
        <strain evidence="4">R3-111a-1</strain>
    </source>
</reference>
<dbReference type="EnsemblFungi" id="EJT68233">
    <property type="protein sequence ID" value="EJT68233"/>
    <property type="gene ID" value="GGTG_14187"/>
</dbReference>
<dbReference type="HOGENOM" id="CLU_842098_0_0_1"/>
<gene>
    <name evidence="3" type="primary">20354645</name>
    <name evidence="2" type="ORF">GGTG_14187</name>
</gene>
<reference evidence="2" key="3">
    <citation type="submission" date="2010-09" db="EMBL/GenBank/DDBJ databases">
        <title>Annotation of Gaeumannomyces graminis var. tritici R3-111a-1.</title>
        <authorList>
            <consortium name="The Broad Institute Genome Sequencing Platform"/>
            <person name="Ma L.-J."/>
            <person name="Dead R."/>
            <person name="Young S.K."/>
            <person name="Zeng Q."/>
            <person name="Gargeya S."/>
            <person name="Fitzgerald M."/>
            <person name="Haas B."/>
            <person name="Abouelleil A."/>
            <person name="Alvarado L."/>
            <person name="Arachchi H.M."/>
            <person name="Berlin A."/>
            <person name="Brown A."/>
            <person name="Chapman S.B."/>
            <person name="Chen Z."/>
            <person name="Dunbar C."/>
            <person name="Freedman E."/>
            <person name="Gearin G."/>
            <person name="Gellesch M."/>
            <person name="Goldberg J."/>
            <person name="Griggs A."/>
            <person name="Gujja S."/>
            <person name="Heiman D."/>
            <person name="Howarth C."/>
            <person name="Larson L."/>
            <person name="Lui A."/>
            <person name="MacDonald P.J.P."/>
            <person name="Mehta T."/>
            <person name="Montmayeur A."/>
            <person name="Murphy C."/>
            <person name="Neiman D."/>
            <person name="Pearson M."/>
            <person name="Priest M."/>
            <person name="Roberts A."/>
            <person name="Saif S."/>
            <person name="Shea T."/>
            <person name="Shenoy N."/>
            <person name="Sisk P."/>
            <person name="Stolte C."/>
            <person name="Sykes S."/>
            <person name="Yandava C."/>
            <person name="Wortman J."/>
            <person name="Nusbaum C."/>
            <person name="Birren B."/>
        </authorList>
    </citation>
    <scope>NUCLEOTIDE SEQUENCE</scope>
    <source>
        <strain evidence="2">R3-111a-1</strain>
    </source>
</reference>
<accession>J3PKW5</accession>
<keyword evidence="4" id="KW-1185">Reference proteome</keyword>
<dbReference type="STRING" id="644352.J3PKW5"/>
<dbReference type="VEuPathDB" id="FungiDB:GGTG_14187"/>
<evidence type="ECO:0000256" key="1">
    <source>
        <dbReference type="SAM" id="MobiDB-lite"/>
    </source>
</evidence>
<evidence type="ECO:0008006" key="5">
    <source>
        <dbReference type="Google" id="ProtNLM"/>
    </source>
</evidence>
<feature type="compositionally biased region" description="Polar residues" evidence="1">
    <location>
        <begin position="13"/>
        <end position="23"/>
    </location>
</feature>
<dbReference type="OrthoDB" id="4152543at2759"/>
<dbReference type="RefSeq" id="XP_009230378.1">
    <property type="nucleotide sequence ID" value="XM_009232114.1"/>
</dbReference>
<reference evidence="2" key="2">
    <citation type="submission" date="2010-07" db="EMBL/GenBank/DDBJ databases">
        <authorList>
            <consortium name="The Broad Institute Genome Sequencing Platform"/>
            <consortium name="Broad Institute Genome Sequencing Center for Infectious Disease"/>
            <person name="Ma L.-J."/>
            <person name="Dead R."/>
            <person name="Young S."/>
            <person name="Zeng Q."/>
            <person name="Koehrsen M."/>
            <person name="Alvarado L."/>
            <person name="Berlin A."/>
            <person name="Chapman S.B."/>
            <person name="Chen Z."/>
            <person name="Freedman E."/>
            <person name="Gellesch M."/>
            <person name="Goldberg J."/>
            <person name="Griggs A."/>
            <person name="Gujja S."/>
            <person name="Heilman E.R."/>
            <person name="Heiman D."/>
            <person name="Hepburn T."/>
            <person name="Howarth C."/>
            <person name="Jen D."/>
            <person name="Larson L."/>
            <person name="Mehta T."/>
            <person name="Neiman D."/>
            <person name="Pearson M."/>
            <person name="Roberts A."/>
            <person name="Saif S."/>
            <person name="Shea T."/>
            <person name="Shenoy N."/>
            <person name="Sisk P."/>
            <person name="Stolte C."/>
            <person name="Sykes S."/>
            <person name="Walk T."/>
            <person name="White J."/>
            <person name="Yandava C."/>
            <person name="Haas B."/>
            <person name="Nusbaum C."/>
            <person name="Birren B."/>
        </authorList>
    </citation>
    <scope>NUCLEOTIDE SEQUENCE</scope>
    <source>
        <strain evidence="2">R3-111a-1</strain>
    </source>
</reference>
<name>J3PKW5_GAET3</name>
<organism evidence="2">
    <name type="scientific">Gaeumannomyces tritici (strain R3-111a-1)</name>
    <name type="common">Wheat and barley take-all root rot fungus</name>
    <name type="synonym">Gaeumannomyces graminis var. tritici</name>
    <dbReference type="NCBI Taxonomy" id="644352"/>
    <lineage>
        <taxon>Eukaryota</taxon>
        <taxon>Fungi</taxon>
        <taxon>Dikarya</taxon>
        <taxon>Ascomycota</taxon>
        <taxon>Pezizomycotina</taxon>
        <taxon>Sordariomycetes</taxon>
        <taxon>Sordariomycetidae</taxon>
        <taxon>Magnaporthales</taxon>
        <taxon>Magnaporthaceae</taxon>
        <taxon>Gaeumannomyces</taxon>
    </lineage>
</organism>
<reference evidence="3" key="4">
    <citation type="journal article" date="2015" name="G3 (Bethesda)">
        <title>Genome sequences of three phytopathogenic species of the Magnaporthaceae family of fungi.</title>
        <authorList>
            <person name="Okagaki L.H."/>
            <person name="Nunes C.C."/>
            <person name="Sailsbery J."/>
            <person name="Clay B."/>
            <person name="Brown D."/>
            <person name="John T."/>
            <person name="Oh Y."/>
            <person name="Young N."/>
            <person name="Fitzgerald M."/>
            <person name="Haas B.J."/>
            <person name="Zeng Q."/>
            <person name="Young S."/>
            <person name="Adiconis X."/>
            <person name="Fan L."/>
            <person name="Levin J.Z."/>
            <person name="Mitchell T.K."/>
            <person name="Okubara P.A."/>
            <person name="Farman M.L."/>
            <person name="Kohn L.M."/>
            <person name="Birren B."/>
            <person name="Ma L.-J."/>
            <person name="Dean R.A."/>
        </authorList>
    </citation>
    <scope>NUCLEOTIDE SEQUENCE</scope>
    <source>
        <strain evidence="3">R3-111a-1</strain>
    </source>
</reference>
<feature type="region of interest" description="Disordered" evidence="1">
    <location>
        <begin position="1"/>
        <end position="72"/>
    </location>
</feature>
<evidence type="ECO:0000313" key="3">
    <source>
        <dbReference type="EnsemblFungi" id="EJT68233"/>
    </source>
</evidence>
<dbReference type="Gene3D" id="2.60.120.650">
    <property type="entry name" value="Cupin"/>
    <property type="match status" value="1"/>
</dbReference>
<reference evidence="3" key="5">
    <citation type="submission" date="2018-04" db="UniProtKB">
        <authorList>
            <consortium name="EnsemblFungi"/>
        </authorList>
    </citation>
    <scope>IDENTIFICATION</scope>
    <source>
        <strain evidence="3">R3-111a-1</strain>
    </source>
</reference>
<dbReference type="Proteomes" id="UP000006039">
    <property type="component" value="Unassembled WGS sequence"/>
</dbReference>
<sequence length="343" mass="37418">MVEDLGGDGSALQHHQSAGSFSSAKFALLGKKPTRKPLPSGPVPPTKARAASPSPSDPDESAPPPMSGRGVNGPAACKGVKYRWMPCDDGRVLLLLPTPEQYSDLKKGPEDGSPLLVTVAEELGARTQGAFLIDTPMECRPVLPQQTVQKKRCTIYGPKPVKDDGFWQLFTSRAIQSFPAFDSNPSNFDSDLSVAIKEYEQLLSEASEKNLQSIEGVGYQTDIPAHTAQERRDALLPPQSPIWRIRGNKLPPEGVPGLHTPTAYRGKKHAPFAWHFEDYKLGALNYLYYGKKVWPTMTNSCGTKRCTAESSTCGAKASQRWGLCKRLGRWLSSTRAPITLDLA</sequence>
<dbReference type="eggNOG" id="KOG0958">
    <property type="taxonomic scope" value="Eukaryota"/>
</dbReference>
<dbReference type="EMBL" id="GL385562">
    <property type="protein sequence ID" value="EJT68233.1"/>
    <property type="molecule type" value="Genomic_DNA"/>
</dbReference>
<dbReference type="AlphaFoldDB" id="J3PKW5"/>
<dbReference type="GeneID" id="20354645"/>